<evidence type="ECO:0000313" key="1">
    <source>
        <dbReference type="EMBL" id="XFD39983.1"/>
    </source>
</evidence>
<sequence>MNDEQDWLVQQLNQQASDSSSFVERALFTAAENLVIEQGNRIDQHEGELDGRIWNPDKW</sequence>
<dbReference type="Proteomes" id="UP001149860">
    <property type="component" value="Chromosome"/>
</dbReference>
<name>A0ACD5DEZ6_9LACO</name>
<protein>
    <submittedName>
        <fullName evidence="1">Uncharacterized protein</fullName>
    </submittedName>
</protein>
<keyword evidence="2" id="KW-1185">Reference proteome</keyword>
<reference evidence="1" key="1">
    <citation type="submission" date="2024-08" db="EMBL/GenBank/DDBJ databases">
        <title>Lentilactobacillus sp. nov., isolated from tree bark.</title>
        <authorList>
            <person name="Phuengjayaem S."/>
            <person name="Tanasupawat S."/>
        </authorList>
    </citation>
    <scope>NUCLEOTIDE SEQUENCE</scope>
    <source>
        <strain evidence="1">SPB1-3</strain>
    </source>
</reference>
<organism evidence="1 2">
    <name type="scientific">Lentilactobacillus terminaliae</name>
    <dbReference type="NCBI Taxonomy" id="3003483"/>
    <lineage>
        <taxon>Bacteria</taxon>
        <taxon>Bacillati</taxon>
        <taxon>Bacillota</taxon>
        <taxon>Bacilli</taxon>
        <taxon>Lactobacillales</taxon>
        <taxon>Lactobacillaceae</taxon>
        <taxon>Lentilactobacillus</taxon>
    </lineage>
</organism>
<accession>A0ACD5DEZ6</accession>
<proteinExistence type="predicted"/>
<dbReference type="EMBL" id="CP168151">
    <property type="protein sequence ID" value="XFD39983.1"/>
    <property type="molecule type" value="Genomic_DNA"/>
</dbReference>
<evidence type="ECO:0000313" key="2">
    <source>
        <dbReference type="Proteomes" id="UP001149860"/>
    </source>
</evidence>
<gene>
    <name evidence="1" type="ORF">O0236_001370</name>
</gene>